<dbReference type="Pfam" id="PF00849">
    <property type="entry name" value="PseudoU_synth_2"/>
    <property type="match status" value="1"/>
</dbReference>
<dbReference type="AlphaFoldDB" id="A0A399CYW2"/>
<evidence type="ECO:0000313" key="4">
    <source>
        <dbReference type="EMBL" id="RIH64945.1"/>
    </source>
</evidence>
<protein>
    <submittedName>
        <fullName evidence="4">RluA family pseudouridine synthase</fullName>
    </submittedName>
</protein>
<reference evidence="4 5" key="1">
    <citation type="journal article" date="2015" name="Int. J. Syst. Evol. Microbiol.">
        <title>Mariniphaga sediminis sp. nov., isolated from coastal sediment.</title>
        <authorList>
            <person name="Wang F.Q."/>
            <person name="Shen Q.Y."/>
            <person name="Chen G.J."/>
            <person name="Du Z.J."/>
        </authorList>
    </citation>
    <scope>NUCLEOTIDE SEQUENCE [LARGE SCALE GENOMIC DNA]</scope>
    <source>
        <strain evidence="4 5">SY21</strain>
    </source>
</reference>
<dbReference type="InterPro" id="IPR006145">
    <property type="entry name" value="PsdUridine_synth_RsuA/RluA"/>
</dbReference>
<keyword evidence="2" id="KW-0413">Isomerase</keyword>
<dbReference type="GO" id="GO:0001522">
    <property type="term" value="P:pseudouridine synthesis"/>
    <property type="evidence" value="ECO:0007669"/>
    <property type="project" value="InterPro"/>
</dbReference>
<dbReference type="OrthoDB" id="9807829at2"/>
<comment type="similarity">
    <text evidence="1">Belongs to the pseudouridine synthase RluA family.</text>
</comment>
<evidence type="ECO:0000256" key="1">
    <source>
        <dbReference type="ARBA" id="ARBA00010876"/>
    </source>
</evidence>
<evidence type="ECO:0000256" key="2">
    <source>
        <dbReference type="ARBA" id="ARBA00023235"/>
    </source>
</evidence>
<proteinExistence type="inferred from homology"/>
<dbReference type="InterPro" id="IPR020103">
    <property type="entry name" value="PsdUridine_synth_cat_dom_sf"/>
</dbReference>
<dbReference type="PANTHER" id="PTHR21600:SF83">
    <property type="entry name" value="PSEUDOURIDYLATE SYNTHASE RPUSD4, MITOCHONDRIAL"/>
    <property type="match status" value="1"/>
</dbReference>
<dbReference type="SUPFAM" id="SSF55120">
    <property type="entry name" value="Pseudouridine synthase"/>
    <property type="match status" value="1"/>
</dbReference>
<dbReference type="PANTHER" id="PTHR21600">
    <property type="entry name" value="MITOCHONDRIAL RNA PSEUDOURIDINE SYNTHASE"/>
    <property type="match status" value="1"/>
</dbReference>
<sequence length="237" mass="27667">MVEILYEDNHIIAVNKACGELVQSDITNERTLVDEIKDYLKEKYNKPGNVFVGLPHRLDRPTSGVFMLAKTGKALERLNMMFSKRDQIQKTYWAVVNKRPPKYSDTLEHYLKKNTEKNKSYAYPKPVPGAKYARLSYRHVASLERYHLLEIELHTGRHHQIRVQLGTLNLRIKGDLKYGFPRANKNKGIHLHARKLEFIHPVKKTLVTILAEPPEDKVWNEFLKLFRNNQFSPVIPV</sequence>
<dbReference type="GO" id="GO:0140098">
    <property type="term" value="F:catalytic activity, acting on RNA"/>
    <property type="evidence" value="ECO:0007669"/>
    <property type="project" value="UniProtKB-ARBA"/>
</dbReference>
<name>A0A399CYW2_9BACT</name>
<evidence type="ECO:0000313" key="5">
    <source>
        <dbReference type="Proteomes" id="UP000266441"/>
    </source>
</evidence>
<dbReference type="Proteomes" id="UP000266441">
    <property type="component" value="Unassembled WGS sequence"/>
</dbReference>
<keyword evidence="5" id="KW-1185">Reference proteome</keyword>
<dbReference type="GO" id="GO:0009982">
    <property type="term" value="F:pseudouridine synthase activity"/>
    <property type="evidence" value="ECO:0007669"/>
    <property type="project" value="InterPro"/>
</dbReference>
<dbReference type="CDD" id="cd02869">
    <property type="entry name" value="PseudoU_synth_RluA_like"/>
    <property type="match status" value="1"/>
</dbReference>
<feature type="domain" description="Pseudouridine synthase RsuA/RluA-like" evidence="3">
    <location>
        <begin position="10"/>
        <end position="165"/>
    </location>
</feature>
<dbReference type="GO" id="GO:0006396">
    <property type="term" value="P:RNA processing"/>
    <property type="evidence" value="ECO:0007669"/>
    <property type="project" value="UniProtKB-ARBA"/>
</dbReference>
<dbReference type="InterPro" id="IPR050188">
    <property type="entry name" value="RluA_PseudoU_synthase"/>
</dbReference>
<dbReference type="GO" id="GO:0003723">
    <property type="term" value="F:RNA binding"/>
    <property type="evidence" value="ECO:0007669"/>
    <property type="project" value="InterPro"/>
</dbReference>
<accession>A0A399CYW2</accession>
<evidence type="ECO:0000259" key="3">
    <source>
        <dbReference type="Pfam" id="PF00849"/>
    </source>
</evidence>
<comment type="caution">
    <text evidence="4">The sequence shown here is derived from an EMBL/GenBank/DDBJ whole genome shotgun (WGS) entry which is preliminary data.</text>
</comment>
<organism evidence="4 5">
    <name type="scientific">Mariniphaga sediminis</name>
    <dbReference type="NCBI Taxonomy" id="1628158"/>
    <lineage>
        <taxon>Bacteria</taxon>
        <taxon>Pseudomonadati</taxon>
        <taxon>Bacteroidota</taxon>
        <taxon>Bacteroidia</taxon>
        <taxon>Marinilabiliales</taxon>
        <taxon>Prolixibacteraceae</taxon>
        <taxon>Mariniphaga</taxon>
    </lineage>
</organism>
<dbReference type="Gene3D" id="3.30.2350.10">
    <property type="entry name" value="Pseudouridine synthase"/>
    <property type="match status" value="1"/>
</dbReference>
<gene>
    <name evidence="4" type="ORF">D1164_12985</name>
</gene>
<dbReference type="EMBL" id="QWET01000008">
    <property type="protein sequence ID" value="RIH64945.1"/>
    <property type="molecule type" value="Genomic_DNA"/>
</dbReference>